<reference evidence="6 7" key="1">
    <citation type="submission" date="2015-12" db="EMBL/GenBank/DDBJ databases">
        <title>Draft genome sequence of Mesorhizobium sp. UFLA 01-765, a multitolerant efficient symbiont and plant-growth promoting strain isolated from Zn-mining soil using Leucaena leucocephala as a trap plant.</title>
        <authorList>
            <person name="Rangel W.M."/>
            <person name="Thijs S."/>
            <person name="Longatti S.M."/>
            <person name="Moreira F.M."/>
            <person name="Weyens N."/>
            <person name="Vangronsveld J."/>
            <person name="Van Hamme J.D."/>
            <person name="Bottos E.M."/>
            <person name="Rineau F."/>
        </authorList>
    </citation>
    <scope>NUCLEOTIDE SEQUENCE [LARGE SCALE GENOMIC DNA]</scope>
    <source>
        <strain evidence="6 7">UFLA 01-765</strain>
    </source>
</reference>
<feature type="domain" description="HTH tetR-type" evidence="5">
    <location>
        <begin position="16"/>
        <end position="76"/>
    </location>
</feature>
<evidence type="ECO:0000256" key="4">
    <source>
        <dbReference type="PROSITE-ProRule" id="PRU00335"/>
    </source>
</evidence>
<sequence length="203" mass="22501">MIIRLYLDVKMTRPKTQSDDQVLEIAYRLMHADGPEALTFERLARACGLSGSTLVQRFKSKTLLKQRALLYAWDGLDRKTDETARSVTKTPAGAIALLVALSGGYGDIESYAEGLLVLREDLRDPVLRARGAAWKASLGRMLSDCFADVRGMPDDIGLLMASHWQGSLLWWSFDPDDLDLIAYVEHSLRRFVSAITAGSARAP</sequence>
<name>A0A101KX74_RHILI</name>
<feature type="DNA-binding region" description="H-T-H motif" evidence="4">
    <location>
        <begin position="39"/>
        <end position="58"/>
    </location>
</feature>
<dbReference type="Proteomes" id="UP000053176">
    <property type="component" value="Unassembled WGS sequence"/>
</dbReference>
<organism evidence="6 7">
    <name type="scientific">Rhizobium loti</name>
    <name type="common">Mesorhizobium loti</name>
    <dbReference type="NCBI Taxonomy" id="381"/>
    <lineage>
        <taxon>Bacteria</taxon>
        <taxon>Pseudomonadati</taxon>
        <taxon>Pseudomonadota</taxon>
        <taxon>Alphaproteobacteria</taxon>
        <taxon>Hyphomicrobiales</taxon>
        <taxon>Phyllobacteriaceae</taxon>
        <taxon>Mesorhizobium</taxon>
    </lineage>
</organism>
<dbReference type="Pfam" id="PF00440">
    <property type="entry name" value="TetR_N"/>
    <property type="match status" value="1"/>
</dbReference>
<gene>
    <name evidence="6" type="ORF">AU467_10705</name>
</gene>
<evidence type="ECO:0000256" key="1">
    <source>
        <dbReference type="ARBA" id="ARBA00023015"/>
    </source>
</evidence>
<dbReference type="PANTHER" id="PTHR30055:SF234">
    <property type="entry name" value="HTH-TYPE TRANSCRIPTIONAL REGULATOR BETI"/>
    <property type="match status" value="1"/>
</dbReference>
<evidence type="ECO:0000256" key="2">
    <source>
        <dbReference type="ARBA" id="ARBA00023125"/>
    </source>
</evidence>
<dbReference type="EMBL" id="LPWA01000002">
    <property type="protein sequence ID" value="KUM28636.1"/>
    <property type="molecule type" value="Genomic_DNA"/>
</dbReference>
<keyword evidence="3" id="KW-0804">Transcription</keyword>
<evidence type="ECO:0000256" key="3">
    <source>
        <dbReference type="ARBA" id="ARBA00023163"/>
    </source>
</evidence>
<dbReference type="InterPro" id="IPR050109">
    <property type="entry name" value="HTH-type_TetR-like_transc_reg"/>
</dbReference>
<dbReference type="AlphaFoldDB" id="A0A101KX74"/>
<keyword evidence="2 4" id="KW-0238">DNA-binding</keyword>
<evidence type="ECO:0000313" key="6">
    <source>
        <dbReference type="EMBL" id="KUM28636.1"/>
    </source>
</evidence>
<dbReference type="SUPFAM" id="SSF46689">
    <property type="entry name" value="Homeodomain-like"/>
    <property type="match status" value="1"/>
</dbReference>
<dbReference type="InterPro" id="IPR001647">
    <property type="entry name" value="HTH_TetR"/>
</dbReference>
<dbReference type="InterPro" id="IPR009057">
    <property type="entry name" value="Homeodomain-like_sf"/>
</dbReference>
<comment type="caution">
    <text evidence="6">The sequence shown here is derived from an EMBL/GenBank/DDBJ whole genome shotgun (WGS) entry which is preliminary data.</text>
</comment>
<accession>A0A101KX74</accession>
<keyword evidence="1" id="KW-0805">Transcription regulation</keyword>
<dbReference type="PROSITE" id="PS50977">
    <property type="entry name" value="HTH_TETR_2"/>
    <property type="match status" value="1"/>
</dbReference>
<dbReference type="GO" id="GO:0003700">
    <property type="term" value="F:DNA-binding transcription factor activity"/>
    <property type="evidence" value="ECO:0007669"/>
    <property type="project" value="TreeGrafter"/>
</dbReference>
<dbReference type="PANTHER" id="PTHR30055">
    <property type="entry name" value="HTH-TYPE TRANSCRIPTIONAL REGULATOR RUTR"/>
    <property type="match status" value="1"/>
</dbReference>
<dbReference type="GO" id="GO:0000976">
    <property type="term" value="F:transcription cis-regulatory region binding"/>
    <property type="evidence" value="ECO:0007669"/>
    <property type="project" value="TreeGrafter"/>
</dbReference>
<protein>
    <submittedName>
        <fullName evidence="6">TetR family transcriptional regulator</fullName>
    </submittedName>
</protein>
<proteinExistence type="predicted"/>
<dbReference type="Gene3D" id="1.10.357.10">
    <property type="entry name" value="Tetracycline Repressor, domain 2"/>
    <property type="match status" value="1"/>
</dbReference>
<evidence type="ECO:0000313" key="7">
    <source>
        <dbReference type="Proteomes" id="UP000053176"/>
    </source>
</evidence>
<evidence type="ECO:0000259" key="5">
    <source>
        <dbReference type="PROSITE" id="PS50977"/>
    </source>
</evidence>